<evidence type="ECO:0000256" key="1">
    <source>
        <dbReference type="ARBA" id="ARBA00004651"/>
    </source>
</evidence>
<comment type="caution">
    <text evidence="7">Lacks conserved residue(s) required for the propagation of feature annotation.</text>
</comment>
<dbReference type="AlphaFoldDB" id="A0A2T0XGD9"/>
<feature type="transmembrane region" description="Helical" evidence="7">
    <location>
        <begin position="12"/>
        <end position="35"/>
    </location>
</feature>
<comment type="similarity">
    <text evidence="2 7">Belongs to the UPF0056 (MarC) family.</text>
</comment>
<dbReference type="PANTHER" id="PTHR33508:SF1">
    <property type="entry name" value="UPF0056 MEMBRANE PROTEIN YHCE"/>
    <property type="match status" value="1"/>
</dbReference>
<protein>
    <recommendedName>
        <fullName evidence="7">UPF0056 membrane protein</fullName>
    </recommendedName>
</protein>
<dbReference type="RefSeq" id="WP_259673509.1">
    <property type="nucleotide sequence ID" value="NZ_PVTV01000013.1"/>
</dbReference>
<dbReference type="Proteomes" id="UP000238308">
    <property type="component" value="Unassembled WGS sequence"/>
</dbReference>
<keyword evidence="4 7" id="KW-0812">Transmembrane</keyword>
<comment type="subcellular location">
    <subcellularLocation>
        <location evidence="1 7">Cell membrane</location>
        <topology evidence="1 7">Multi-pass membrane protein</topology>
    </subcellularLocation>
</comment>
<dbReference type="Pfam" id="PF01914">
    <property type="entry name" value="MarC"/>
    <property type="match status" value="1"/>
</dbReference>
<evidence type="ECO:0000256" key="6">
    <source>
        <dbReference type="ARBA" id="ARBA00023136"/>
    </source>
</evidence>
<accession>A0A2T0XGD9</accession>
<dbReference type="EMBL" id="PVTV01000013">
    <property type="protein sequence ID" value="PRY98023.1"/>
    <property type="molecule type" value="Genomic_DNA"/>
</dbReference>
<feature type="transmembrane region" description="Helical" evidence="7">
    <location>
        <begin position="205"/>
        <end position="227"/>
    </location>
</feature>
<keyword evidence="9" id="KW-1185">Reference proteome</keyword>
<keyword evidence="6 7" id="KW-0472">Membrane</keyword>
<organism evidence="8 9">
    <name type="scientific">Jezberella montanilacus</name>
    <dbReference type="NCBI Taxonomy" id="323426"/>
    <lineage>
        <taxon>Bacteria</taxon>
        <taxon>Pseudomonadati</taxon>
        <taxon>Pseudomonadota</taxon>
        <taxon>Betaproteobacteria</taxon>
        <taxon>Burkholderiales</taxon>
        <taxon>Alcaligenaceae</taxon>
        <taxon>Jezberella</taxon>
    </lineage>
</organism>
<dbReference type="InterPro" id="IPR002771">
    <property type="entry name" value="Multi_antbiot-R_MarC"/>
</dbReference>
<evidence type="ECO:0000313" key="8">
    <source>
        <dbReference type="EMBL" id="PRY98023.1"/>
    </source>
</evidence>
<evidence type="ECO:0000256" key="5">
    <source>
        <dbReference type="ARBA" id="ARBA00022989"/>
    </source>
</evidence>
<sequence length="239" mass="25328">MEFINDSLTVFVTVFATMFPIVNPLGGAPIFLSLVSDCSPDVKRKLAKTVGINSCILMLASMMIGPKLLLFFGVSLPILQIAGGAVVATMGWNLLNQAPKSADEPGGVVRINDATALRHTFYPLTLPLTVGPGSIATAIALVASRTQSSIFSVDSVFNLERELSSIIGALLGVLAVSVAVYIAYWKAADVERLLGENGTNVLTRLFAFILLAIGVQIVWGGLHGLLLEVIKELPSRSFG</sequence>
<dbReference type="PANTHER" id="PTHR33508">
    <property type="entry name" value="UPF0056 MEMBRANE PROTEIN YHCE"/>
    <property type="match status" value="1"/>
</dbReference>
<name>A0A2T0XGD9_9BURK</name>
<keyword evidence="3" id="KW-1003">Cell membrane</keyword>
<feature type="transmembrane region" description="Helical" evidence="7">
    <location>
        <begin position="121"/>
        <end position="143"/>
    </location>
</feature>
<evidence type="ECO:0000313" key="9">
    <source>
        <dbReference type="Proteomes" id="UP000238308"/>
    </source>
</evidence>
<evidence type="ECO:0000256" key="2">
    <source>
        <dbReference type="ARBA" id="ARBA00009784"/>
    </source>
</evidence>
<gene>
    <name evidence="8" type="ORF">BCM14_1740</name>
</gene>
<evidence type="ECO:0000256" key="4">
    <source>
        <dbReference type="ARBA" id="ARBA00022692"/>
    </source>
</evidence>
<feature type="transmembrane region" description="Helical" evidence="7">
    <location>
        <begin position="68"/>
        <end position="92"/>
    </location>
</feature>
<reference evidence="8 9" key="1">
    <citation type="submission" date="2018-03" db="EMBL/GenBank/DDBJ databases">
        <title>Genomic Encyclopedia of Type Strains, Phase III (KMG-III): the genomes of soil and plant-associated and newly described type strains.</title>
        <authorList>
            <person name="Whitman W."/>
        </authorList>
    </citation>
    <scope>NUCLEOTIDE SEQUENCE [LARGE SCALE GENOMIC DNA]</scope>
    <source>
        <strain evidence="8 9">MWH-P2sevCIIIb</strain>
    </source>
</reference>
<proteinExistence type="inferred from homology"/>
<evidence type="ECO:0000256" key="3">
    <source>
        <dbReference type="ARBA" id="ARBA00022475"/>
    </source>
</evidence>
<keyword evidence="5 7" id="KW-1133">Transmembrane helix</keyword>
<comment type="caution">
    <text evidence="8">The sequence shown here is derived from an EMBL/GenBank/DDBJ whole genome shotgun (WGS) entry which is preliminary data.</text>
</comment>
<evidence type="ECO:0000256" key="7">
    <source>
        <dbReference type="RuleBase" id="RU362048"/>
    </source>
</evidence>
<dbReference type="NCBIfam" id="TIGR00427">
    <property type="entry name" value="NAAT family transporter"/>
    <property type="match status" value="1"/>
</dbReference>
<dbReference type="GO" id="GO:0005886">
    <property type="term" value="C:plasma membrane"/>
    <property type="evidence" value="ECO:0007669"/>
    <property type="project" value="UniProtKB-SubCell"/>
</dbReference>
<feature type="transmembrane region" description="Helical" evidence="7">
    <location>
        <begin position="163"/>
        <end position="185"/>
    </location>
</feature>